<keyword evidence="2" id="KW-0808">Transferase</keyword>
<feature type="domain" description="Hydroxymethylglutaryl-coenzyme A synthase C-terminal" evidence="5">
    <location>
        <begin position="230"/>
        <end position="365"/>
    </location>
</feature>
<comment type="caution">
    <text evidence="6">The sequence shown here is derived from an EMBL/GenBank/DDBJ whole genome shotgun (WGS) entry which is preliminary data.</text>
</comment>
<feature type="compositionally biased region" description="Basic and acidic residues" evidence="3">
    <location>
        <begin position="448"/>
        <end position="469"/>
    </location>
</feature>
<proteinExistence type="inferred from homology"/>
<organism evidence="6 7">
    <name type="scientific">Pleodorina starrii</name>
    <dbReference type="NCBI Taxonomy" id="330485"/>
    <lineage>
        <taxon>Eukaryota</taxon>
        <taxon>Viridiplantae</taxon>
        <taxon>Chlorophyta</taxon>
        <taxon>core chlorophytes</taxon>
        <taxon>Chlorophyceae</taxon>
        <taxon>CS clade</taxon>
        <taxon>Chlamydomonadales</taxon>
        <taxon>Volvocaceae</taxon>
        <taxon>Pleodorina</taxon>
    </lineage>
</organism>
<dbReference type="PANTHER" id="PTHR43323">
    <property type="entry name" value="3-HYDROXY-3-METHYLGLUTARYL COENZYME A SYNTHASE"/>
    <property type="match status" value="1"/>
</dbReference>
<name>A0A9W6BA09_9CHLO</name>
<sequence length="837" mass="86689">MAASWRHGEDPPRPDAVGILALDVYFPTQHVRMEDMEAADGCPGKYTQGLGQEAMSFASDREDAVSLALTVTQSLLEKYGVRPEEVGHVQVATESGVDRSKSIKSHIMTLFSQHEHGAQQQCKQQQQQCDSNASSNTISGTSSSSSNRRRRRPAAAGGPPAEGADCVHACYGGTAALLAAAAWVESRRWDGRLALVVAADVALYAPGSAARPTGGVGAAAFLVGPDAPLVLDPLWYGSHSEHAWDFYKPLGALPYPSVDGPQTLVQYLGAAGWCALRLAERLQAAGELALGEGLLPRVRHYVGHSPFSKLARKGLARVALMDVMRVARERERERAKERERERAKERERERAKESASAATAAAEEDNRDKQEEEPAPRPEVPEQAVAQAGPRTCSGRGSGDGAAGCSRCCEVNGRERGPGQGPGADRVRESGEQGRQQLSGGAAVGERQVSEAHEWVREWVQEEAGRREVGPGQATEPAAAAAGPSTDPGGGGATQRLAADLAPNGPEAPTALAAAAAAFATAAAAPGLPANGRSAAAAAAEVSPADEGPVACARRSPASDPVRSVGEAAAAAAAAALSYESYATWRLDDKALEAQLTASTAAEWSEKAGDGSWLQKQVGNSYTACLWQGLASLVWRRGAELAGRRVLLFSFGSGTIASLFSLVPRGCGCTTTSSSSSDGSSRESCGAGGATTGGVASLGKGPVGEVTDGRCEKATPDNPCSSRSSGSCDVLGGSGGVDCGGGGGGAAPVLSGGADGGPSDPRFTLAAMQAALNLEERLRRRAQRPLATFNALAAQVEASYACPVPYTPIGDVADVAPGAYYLVLVDEQSRRWYERKA</sequence>
<dbReference type="CDD" id="cd00827">
    <property type="entry name" value="init_cond_enzymes"/>
    <property type="match status" value="1"/>
</dbReference>
<dbReference type="InterPro" id="IPR013528">
    <property type="entry name" value="HMG_CoA_synth_N"/>
</dbReference>
<feature type="compositionally biased region" description="Basic and acidic residues" evidence="3">
    <location>
        <begin position="364"/>
        <end position="380"/>
    </location>
</feature>
<feature type="domain" description="Hydroxymethylglutaryl-coenzyme A synthase N-terminal" evidence="4">
    <location>
        <begin position="13"/>
        <end position="113"/>
    </location>
</feature>
<feature type="compositionally biased region" description="Low complexity" evidence="3">
    <location>
        <begin position="470"/>
        <end position="487"/>
    </location>
</feature>
<dbReference type="GO" id="GO:0010142">
    <property type="term" value="P:farnesyl diphosphate biosynthetic process, mevalonate pathway"/>
    <property type="evidence" value="ECO:0007669"/>
    <property type="project" value="InterPro"/>
</dbReference>
<feature type="region of interest" description="Disordered" evidence="3">
    <location>
        <begin position="696"/>
        <end position="726"/>
    </location>
</feature>
<dbReference type="Gene3D" id="3.40.47.10">
    <property type="match status" value="3"/>
</dbReference>
<feature type="compositionally biased region" description="Low complexity" evidence="3">
    <location>
        <begin position="119"/>
        <end position="146"/>
    </location>
</feature>
<feature type="region of interest" description="Disordered" evidence="3">
    <location>
        <begin position="329"/>
        <end position="505"/>
    </location>
</feature>
<dbReference type="Pfam" id="PF08540">
    <property type="entry name" value="HMG_CoA_synt_C"/>
    <property type="match status" value="2"/>
</dbReference>
<dbReference type="Proteomes" id="UP001165080">
    <property type="component" value="Unassembled WGS sequence"/>
</dbReference>
<evidence type="ECO:0000259" key="4">
    <source>
        <dbReference type="Pfam" id="PF01154"/>
    </source>
</evidence>
<evidence type="ECO:0008006" key="8">
    <source>
        <dbReference type="Google" id="ProtNLM"/>
    </source>
</evidence>
<dbReference type="InterPro" id="IPR013746">
    <property type="entry name" value="HMG_CoA_synt_C_dom"/>
</dbReference>
<dbReference type="SUPFAM" id="SSF53901">
    <property type="entry name" value="Thiolase-like"/>
    <property type="match status" value="3"/>
</dbReference>
<dbReference type="GO" id="GO:0006084">
    <property type="term" value="P:acetyl-CoA metabolic process"/>
    <property type="evidence" value="ECO:0007669"/>
    <property type="project" value="InterPro"/>
</dbReference>
<feature type="region of interest" description="Disordered" evidence="3">
    <location>
        <begin position="114"/>
        <end position="162"/>
    </location>
</feature>
<protein>
    <recommendedName>
        <fullName evidence="8">Hydroxymethylglutaryl-CoA synthase</fullName>
    </recommendedName>
</protein>
<evidence type="ECO:0000256" key="1">
    <source>
        <dbReference type="ARBA" id="ARBA00007061"/>
    </source>
</evidence>
<evidence type="ECO:0000313" key="7">
    <source>
        <dbReference type="Proteomes" id="UP001165080"/>
    </source>
</evidence>
<dbReference type="GO" id="GO:0004421">
    <property type="term" value="F:hydroxymethylglutaryl-CoA synthase activity"/>
    <property type="evidence" value="ECO:0007669"/>
    <property type="project" value="InterPro"/>
</dbReference>
<dbReference type="Pfam" id="PF01154">
    <property type="entry name" value="HMG_CoA_synt_N"/>
    <property type="match status" value="2"/>
</dbReference>
<dbReference type="PANTHER" id="PTHR43323:SF2">
    <property type="entry name" value="HYDROXYMETHYLGLUTARYL-COA SYNTHASE"/>
    <property type="match status" value="1"/>
</dbReference>
<feature type="domain" description="Hydroxymethylglutaryl-coenzyme A synthase C-terminal" evidence="5">
    <location>
        <begin position="587"/>
        <end position="663"/>
    </location>
</feature>
<comment type="similarity">
    <text evidence="1">Belongs to the thiolase-like superfamily. HMG-CoA synthase family.</text>
</comment>
<dbReference type="AlphaFoldDB" id="A0A9W6BA09"/>
<feature type="compositionally biased region" description="Basic and acidic residues" evidence="3">
    <location>
        <begin position="329"/>
        <end position="353"/>
    </location>
</feature>
<reference evidence="6 7" key="1">
    <citation type="journal article" date="2023" name="Commun. Biol.">
        <title>Reorganization of the ancestral sex-determining regions during the evolution of trioecy in Pleodorina starrii.</title>
        <authorList>
            <person name="Takahashi K."/>
            <person name="Suzuki S."/>
            <person name="Kawai-Toyooka H."/>
            <person name="Yamamoto K."/>
            <person name="Hamaji T."/>
            <person name="Ootsuki R."/>
            <person name="Yamaguchi H."/>
            <person name="Kawachi M."/>
            <person name="Higashiyama T."/>
            <person name="Nozaki H."/>
        </authorList>
    </citation>
    <scope>NUCLEOTIDE SEQUENCE [LARGE SCALE GENOMIC DNA]</scope>
    <source>
        <strain evidence="6 7">NIES-4479</strain>
    </source>
</reference>
<gene>
    <name evidence="6" type="primary">PLEST000446</name>
    <name evidence="6" type="ORF">PLESTB_000046100</name>
</gene>
<evidence type="ECO:0000259" key="5">
    <source>
        <dbReference type="Pfam" id="PF08540"/>
    </source>
</evidence>
<dbReference type="EMBL" id="BRXU01000001">
    <property type="protein sequence ID" value="GLC47980.1"/>
    <property type="molecule type" value="Genomic_DNA"/>
</dbReference>
<evidence type="ECO:0000256" key="3">
    <source>
        <dbReference type="SAM" id="MobiDB-lite"/>
    </source>
</evidence>
<feature type="domain" description="Hydroxymethylglutaryl-coenzyme A synthase N-terminal" evidence="4">
    <location>
        <begin position="158"/>
        <end position="228"/>
    </location>
</feature>
<keyword evidence="7" id="KW-1185">Reference proteome</keyword>
<dbReference type="InterPro" id="IPR016039">
    <property type="entry name" value="Thiolase-like"/>
</dbReference>
<evidence type="ECO:0000313" key="6">
    <source>
        <dbReference type="EMBL" id="GLC47980.1"/>
    </source>
</evidence>
<evidence type="ECO:0000256" key="2">
    <source>
        <dbReference type="ARBA" id="ARBA00022679"/>
    </source>
</evidence>
<accession>A0A9W6BA09</accession>